<keyword evidence="4" id="KW-1185">Reference proteome</keyword>
<dbReference type="Proteomes" id="UP000193090">
    <property type="component" value="Unassembled WGS sequence"/>
</dbReference>
<dbReference type="RefSeq" id="WP_085109257.1">
    <property type="nucleotide sequence ID" value="NZ_JACKSN010000077.1"/>
</dbReference>
<organism evidence="3 4">
    <name type="scientific">Mycolicibacillus trivialis</name>
    <dbReference type="NCBI Taxonomy" id="1798"/>
    <lineage>
        <taxon>Bacteria</taxon>
        <taxon>Bacillati</taxon>
        <taxon>Actinomycetota</taxon>
        <taxon>Actinomycetes</taxon>
        <taxon>Mycobacteriales</taxon>
        <taxon>Mycobacteriaceae</taxon>
        <taxon>Mycolicibacillus</taxon>
    </lineage>
</organism>
<sequence>MTADGEPPILSARALRLEVGIVLAVTFGLSALTAILALTDSVLRDLRAEQVPLNPKRSRFDLIDLGLNAAVVVQLLAWGALAVYLLWRSGLGPRRIGLGRPRWRVDLPAAAGLAALIGLPGLGLYFAARAMGLNATVIPSGLDDTWWRVPMLIAIAFANGWAEEVVVVGYLLTRLRQLGVHPAVGLACSSLLRGAYHLYQGFGAGIGNAVMGAVFGYAWQRSGRLWPLVIAHGLIDTVAFVGYALLAGRFGWFAA</sequence>
<evidence type="ECO:0000313" key="3">
    <source>
        <dbReference type="EMBL" id="ORX06677.1"/>
    </source>
</evidence>
<name>A0A1X2EMD8_9MYCO</name>
<dbReference type="GO" id="GO:0006508">
    <property type="term" value="P:proteolysis"/>
    <property type="evidence" value="ECO:0007669"/>
    <property type="project" value="UniProtKB-KW"/>
</dbReference>
<dbReference type="GO" id="GO:0004175">
    <property type="term" value="F:endopeptidase activity"/>
    <property type="evidence" value="ECO:0007669"/>
    <property type="project" value="UniProtKB-ARBA"/>
</dbReference>
<reference evidence="3 4" key="1">
    <citation type="submission" date="2016-01" db="EMBL/GenBank/DDBJ databases">
        <title>The new phylogeny of the genus Mycobacterium.</title>
        <authorList>
            <person name="Tarcisio F."/>
            <person name="Conor M."/>
            <person name="Antonella G."/>
            <person name="Elisabetta G."/>
            <person name="Giulia F.S."/>
            <person name="Sara T."/>
            <person name="Anna F."/>
            <person name="Clotilde B."/>
            <person name="Roberto B."/>
            <person name="Veronica D.S."/>
            <person name="Fabio R."/>
            <person name="Monica P."/>
            <person name="Olivier J."/>
            <person name="Enrico T."/>
            <person name="Nicola S."/>
        </authorList>
    </citation>
    <scope>NUCLEOTIDE SEQUENCE [LARGE SCALE GENOMIC DNA]</scope>
    <source>
        <strain evidence="3 4">DSM 44153</strain>
    </source>
</reference>
<dbReference type="Pfam" id="PF02517">
    <property type="entry name" value="Rce1-like"/>
    <property type="match status" value="1"/>
</dbReference>
<evidence type="ECO:0000259" key="2">
    <source>
        <dbReference type="Pfam" id="PF02517"/>
    </source>
</evidence>
<feature type="transmembrane region" description="Helical" evidence="1">
    <location>
        <begin position="19"/>
        <end position="38"/>
    </location>
</feature>
<evidence type="ECO:0000313" key="4">
    <source>
        <dbReference type="Proteomes" id="UP000193090"/>
    </source>
</evidence>
<keyword evidence="3" id="KW-0378">Hydrolase</keyword>
<dbReference type="OrthoDB" id="4453618at2"/>
<keyword evidence="3" id="KW-0645">Protease</keyword>
<accession>A0A1X2EMD8</accession>
<dbReference type="EMBL" id="LQPZ01000015">
    <property type="protein sequence ID" value="ORX06677.1"/>
    <property type="molecule type" value="Genomic_DNA"/>
</dbReference>
<dbReference type="AlphaFoldDB" id="A0A1X2EMD8"/>
<dbReference type="InterPro" id="IPR003675">
    <property type="entry name" value="Rce1/LyrA-like_dom"/>
</dbReference>
<gene>
    <name evidence="3" type="ORF">AWC30_06140</name>
</gene>
<dbReference type="GO" id="GO:0080120">
    <property type="term" value="P:CAAX-box protein maturation"/>
    <property type="evidence" value="ECO:0007669"/>
    <property type="project" value="UniProtKB-ARBA"/>
</dbReference>
<feature type="domain" description="CAAX prenyl protease 2/Lysostaphin resistance protein A-like" evidence="2">
    <location>
        <begin position="146"/>
        <end position="237"/>
    </location>
</feature>
<feature type="transmembrane region" description="Helical" evidence="1">
    <location>
        <begin position="198"/>
        <end position="219"/>
    </location>
</feature>
<proteinExistence type="predicted"/>
<feature type="transmembrane region" description="Helical" evidence="1">
    <location>
        <begin position="107"/>
        <end position="127"/>
    </location>
</feature>
<comment type="caution">
    <text evidence="3">The sequence shown here is derived from an EMBL/GenBank/DDBJ whole genome shotgun (WGS) entry which is preliminary data.</text>
</comment>
<evidence type="ECO:0000256" key="1">
    <source>
        <dbReference type="SAM" id="Phobius"/>
    </source>
</evidence>
<feature type="transmembrane region" description="Helical" evidence="1">
    <location>
        <begin position="65"/>
        <end position="87"/>
    </location>
</feature>
<feature type="transmembrane region" description="Helical" evidence="1">
    <location>
        <begin position="225"/>
        <end position="246"/>
    </location>
</feature>
<keyword evidence="1" id="KW-0812">Transmembrane</keyword>
<protein>
    <submittedName>
        <fullName evidence="3">CAAX protease</fullName>
    </submittedName>
</protein>
<keyword evidence="1" id="KW-1133">Transmembrane helix</keyword>
<feature type="transmembrane region" description="Helical" evidence="1">
    <location>
        <begin position="147"/>
        <end position="172"/>
    </location>
</feature>
<dbReference type="STRING" id="1798.AWC30_06140"/>
<keyword evidence="1" id="KW-0472">Membrane</keyword>